<dbReference type="InterPro" id="IPR036397">
    <property type="entry name" value="RNaseH_sf"/>
</dbReference>
<name>A0A8S5MZN1_9CAUD</name>
<organism evidence="1">
    <name type="scientific">Siphoviridae sp. ctAUQ2</name>
    <dbReference type="NCBI Taxonomy" id="2826182"/>
    <lineage>
        <taxon>Viruses</taxon>
        <taxon>Duplodnaviria</taxon>
        <taxon>Heunggongvirae</taxon>
        <taxon>Uroviricota</taxon>
        <taxon>Caudoviricetes</taxon>
    </lineage>
</organism>
<evidence type="ECO:0000313" key="1">
    <source>
        <dbReference type="EMBL" id="DAD87474.1"/>
    </source>
</evidence>
<dbReference type="GO" id="GO:0003676">
    <property type="term" value="F:nucleic acid binding"/>
    <property type="evidence" value="ECO:0007669"/>
    <property type="project" value="InterPro"/>
</dbReference>
<dbReference type="InterPro" id="IPR012337">
    <property type="entry name" value="RNaseH-like_sf"/>
</dbReference>
<reference evidence="1" key="1">
    <citation type="journal article" date="2021" name="Proc. Natl. Acad. Sci. U.S.A.">
        <title>A Catalog of Tens of Thousands of Viruses from Human Metagenomes Reveals Hidden Associations with Chronic Diseases.</title>
        <authorList>
            <person name="Tisza M.J."/>
            <person name="Buck C.B."/>
        </authorList>
    </citation>
    <scope>NUCLEOTIDE SEQUENCE</scope>
    <source>
        <strain evidence="1">CtAUQ2</strain>
    </source>
</reference>
<dbReference type="Gene3D" id="3.30.420.10">
    <property type="entry name" value="Ribonuclease H-like superfamily/Ribonuclease H"/>
    <property type="match status" value="1"/>
</dbReference>
<proteinExistence type="predicted"/>
<dbReference type="EMBL" id="BK015022">
    <property type="protein sequence ID" value="DAD87474.1"/>
    <property type="molecule type" value="Genomic_DNA"/>
</dbReference>
<protein>
    <submittedName>
        <fullName evidence="1">RNAseH-like protein</fullName>
    </submittedName>
</protein>
<sequence>MSRIPIEGIATDAAHSTKNGITEYQGIDLKTGKRLFYQNLGNKTVNIGEFLAVVEAAKYIIENDFQPRIIYTDSVTAITWFNNKRTASKKKCKELQKAEVFLKALYWDIETIEVRHWNNKAWGETPADFGNK</sequence>
<accession>A0A8S5MZN1</accession>
<dbReference type="SUPFAM" id="SSF53098">
    <property type="entry name" value="Ribonuclease H-like"/>
    <property type="match status" value="1"/>
</dbReference>